<dbReference type="AlphaFoldDB" id="A0AAV7QPC4"/>
<dbReference type="EMBL" id="JANPWB010000010">
    <property type="protein sequence ID" value="KAJ1142319.1"/>
    <property type="molecule type" value="Genomic_DNA"/>
</dbReference>
<reference evidence="1" key="1">
    <citation type="journal article" date="2022" name="bioRxiv">
        <title>Sequencing and chromosome-scale assembly of the giantPleurodeles waltlgenome.</title>
        <authorList>
            <person name="Brown T."/>
            <person name="Elewa A."/>
            <person name="Iarovenko S."/>
            <person name="Subramanian E."/>
            <person name="Araus A.J."/>
            <person name="Petzold A."/>
            <person name="Susuki M."/>
            <person name="Suzuki K.-i.T."/>
            <person name="Hayashi T."/>
            <person name="Toyoda A."/>
            <person name="Oliveira C."/>
            <person name="Osipova E."/>
            <person name="Leigh N.D."/>
            <person name="Simon A."/>
            <person name="Yun M.H."/>
        </authorList>
    </citation>
    <scope>NUCLEOTIDE SEQUENCE</scope>
    <source>
        <strain evidence="1">20211129_DDA</strain>
        <tissue evidence="1">Liver</tissue>
    </source>
</reference>
<organism evidence="1 2">
    <name type="scientific">Pleurodeles waltl</name>
    <name type="common">Iberian ribbed newt</name>
    <dbReference type="NCBI Taxonomy" id="8319"/>
    <lineage>
        <taxon>Eukaryota</taxon>
        <taxon>Metazoa</taxon>
        <taxon>Chordata</taxon>
        <taxon>Craniata</taxon>
        <taxon>Vertebrata</taxon>
        <taxon>Euteleostomi</taxon>
        <taxon>Amphibia</taxon>
        <taxon>Batrachia</taxon>
        <taxon>Caudata</taxon>
        <taxon>Salamandroidea</taxon>
        <taxon>Salamandridae</taxon>
        <taxon>Pleurodelinae</taxon>
        <taxon>Pleurodeles</taxon>
    </lineage>
</organism>
<name>A0AAV7QPC4_PLEWA</name>
<keyword evidence="2" id="KW-1185">Reference proteome</keyword>
<protein>
    <submittedName>
        <fullName evidence="1">Uncharacterized protein</fullName>
    </submittedName>
</protein>
<gene>
    <name evidence="1" type="ORF">NDU88_008645</name>
</gene>
<evidence type="ECO:0000313" key="1">
    <source>
        <dbReference type="EMBL" id="KAJ1142319.1"/>
    </source>
</evidence>
<sequence>MQNITRKALWKTPRKQSNGVCSAAETQLCQPALHKKQVFGLVLFQQPTPAGAVRALESSPRWDNACPEDPLLIKPSSDWSAASEAARRTEQDVPPRALGRRATVPGNISCPPARCTLPRKSGRARTAPTTAVPETWQAMSVYPMEHEPYTKGGALTSKETVRFRWHSHILSEAGTPVPGRVALALGKMLALFTTRCIKVQLLLSTETLNTE</sequence>
<accession>A0AAV7QPC4</accession>
<evidence type="ECO:0000313" key="2">
    <source>
        <dbReference type="Proteomes" id="UP001066276"/>
    </source>
</evidence>
<comment type="caution">
    <text evidence="1">The sequence shown here is derived from an EMBL/GenBank/DDBJ whole genome shotgun (WGS) entry which is preliminary data.</text>
</comment>
<proteinExistence type="predicted"/>
<dbReference type="Proteomes" id="UP001066276">
    <property type="component" value="Chromosome 6"/>
</dbReference>